<dbReference type="Pfam" id="PF07859">
    <property type="entry name" value="Abhydrolase_3"/>
    <property type="match status" value="1"/>
</dbReference>
<evidence type="ECO:0000313" key="3">
    <source>
        <dbReference type="EMBL" id="OMD35411.1"/>
    </source>
</evidence>
<comment type="caution">
    <text evidence="3">The sequence shown here is derived from an EMBL/GenBank/DDBJ whole genome shotgun (WGS) entry which is preliminary data.</text>
</comment>
<organism evidence="3 4">
    <name type="scientific">Paenibacillus borealis</name>
    <dbReference type="NCBI Taxonomy" id="160799"/>
    <lineage>
        <taxon>Bacteria</taxon>
        <taxon>Bacillati</taxon>
        <taxon>Bacillota</taxon>
        <taxon>Bacilli</taxon>
        <taxon>Bacillales</taxon>
        <taxon>Paenibacillaceae</taxon>
        <taxon>Paenibacillus</taxon>
    </lineage>
</organism>
<evidence type="ECO:0000256" key="1">
    <source>
        <dbReference type="ARBA" id="ARBA00022801"/>
    </source>
</evidence>
<protein>
    <submittedName>
        <fullName evidence="3">Esterase</fullName>
    </submittedName>
</protein>
<dbReference type="Gene3D" id="3.40.50.1820">
    <property type="entry name" value="alpha/beta hydrolase"/>
    <property type="match status" value="1"/>
</dbReference>
<dbReference type="EMBL" id="MPTB01000095">
    <property type="protein sequence ID" value="OMD35411.1"/>
    <property type="molecule type" value="Genomic_DNA"/>
</dbReference>
<keyword evidence="1" id="KW-0378">Hydrolase</keyword>
<name>A0ABX3GV59_PAEBO</name>
<evidence type="ECO:0000313" key="4">
    <source>
        <dbReference type="Proteomes" id="UP000187412"/>
    </source>
</evidence>
<evidence type="ECO:0000259" key="2">
    <source>
        <dbReference type="Pfam" id="PF07859"/>
    </source>
</evidence>
<dbReference type="InterPro" id="IPR050300">
    <property type="entry name" value="GDXG_lipolytic_enzyme"/>
</dbReference>
<dbReference type="InterPro" id="IPR029058">
    <property type="entry name" value="AB_hydrolase_fold"/>
</dbReference>
<sequence length="298" mass="33091">MSQQQQYEIAKKMADQFVGSIDPSKLKKTPPPSAHKNERIIPTSVGNTRVLIFTPDKIPSSPLPVYFNMHGGGFVLGSADMEDVFCGMIAEYVGCVVVNIDYKLAPHYKFPAALNECYDVVKWIIDNHEQLHIQPDKIAIGGHSAGGNLAAAICLLNQQRNNELPILLQIIDFAPLDLNTDPIHKPNAIENLAKIARMFNSFYMNNEEEACNPLVSPIFAESLYNLPEALVITCELDTLATEGQIYATKLEQAGIKVTYRQYVGIDHGFTRNGEVVVEVIEESWHLMASKLKEVFTAS</sequence>
<keyword evidence="4" id="KW-1185">Reference proteome</keyword>
<dbReference type="PANTHER" id="PTHR48081">
    <property type="entry name" value="AB HYDROLASE SUPERFAMILY PROTEIN C4A8.06C"/>
    <property type="match status" value="1"/>
</dbReference>
<accession>A0ABX3GV59</accession>
<reference evidence="3 4" key="1">
    <citation type="submission" date="2016-10" db="EMBL/GenBank/DDBJ databases">
        <title>Paenibacillus species isolates.</title>
        <authorList>
            <person name="Beno S.M."/>
        </authorList>
    </citation>
    <scope>NUCLEOTIDE SEQUENCE [LARGE SCALE GENOMIC DNA]</scope>
    <source>
        <strain evidence="3 4">FSL H7-0744</strain>
    </source>
</reference>
<dbReference type="PANTHER" id="PTHR48081:SF8">
    <property type="entry name" value="ALPHA_BETA HYDROLASE FOLD-3 DOMAIN-CONTAINING PROTEIN-RELATED"/>
    <property type="match status" value="1"/>
</dbReference>
<dbReference type="InterPro" id="IPR013094">
    <property type="entry name" value="AB_hydrolase_3"/>
</dbReference>
<dbReference type="Proteomes" id="UP000187412">
    <property type="component" value="Unassembled WGS sequence"/>
</dbReference>
<feature type="domain" description="Alpha/beta hydrolase fold-3" evidence="2">
    <location>
        <begin position="67"/>
        <end position="270"/>
    </location>
</feature>
<dbReference type="SUPFAM" id="SSF53474">
    <property type="entry name" value="alpha/beta-Hydrolases"/>
    <property type="match status" value="1"/>
</dbReference>
<proteinExistence type="predicted"/>
<gene>
    <name evidence="3" type="ORF">BSK56_32985</name>
</gene>